<protein>
    <recommendedName>
        <fullName evidence="1">F5/8 type C domain-containing protein</fullName>
    </recommendedName>
</protein>
<dbReference type="Pfam" id="PF23666">
    <property type="entry name" value="Rcc01698_C"/>
    <property type="match status" value="1"/>
</dbReference>
<feature type="domain" description="F5/8 type C" evidence="1">
    <location>
        <begin position="1132"/>
        <end position="1274"/>
    </location>
</feature>
<proteinExistence type="predicted"/>
<dbReference type="InterPro" id="IPR000421">
    <property type="entry name" value="FA58C"/>
</dbReference>
<keyword evidence="3" id="KW-1185">Reference proteome</keyword>
<name>A0A9X9WS48_9PROT</name>
<dbReference type="Pfam" id="PF00754">
    <property type="entry name" value="F5_F8_type_C"/>
    <property type="match status" value="1"/>
</dbReference>
<evidence type="ECO:0000259" key="1">
    <source>
        <dbReference type="PROSITE" id="PS50022"/>
    </source>
</evidence>
<dbReference type="Pfam" id="PF13550">
    <property type="entry name" value="Phage-tail_3"/>
    <property type="match status" value="1"/>
</dbReference>
<comment type="caution">
    <text evidence="2">The sequence shown here is derived from an EMBL/GenBank/DDBJ whole genome shotgun (WGS) entry which is preliminary data.</text>
</comment>
<reference evidence="2" key="2">
    <citation type="journal article" date="2021" name="Syst. Appl. Microbiol.">
        <title>Roseomonas hellenica sp. nov., isolated from roots of wild-growing Alkanna tinctoria.</title>
        <authorList>
            <person name="Rat A."/>
            <person name="Naranjo H.D."/>
            <person name="Lebbe L."/>
            <person name="Cnockaert M."/>
            <person name="Krigas N."/>
            <person name="Grigoriadou K."/>
            <person name="Maloupa E."/>
            <person name="Willems A."/>
        </authorList>
    </citation>
    <scope>NUCLEOTIDE SEQUENCE</scope>
    <source>
        <strain evidence="2">LMG 31231</strain>
    </source>
</reference>
<dbReference type="InterPro" id="IPR056490">
    <property type="entry name" value="Rcc01698_C"/>
</dbReference>
<dbReference type="InterPro" id="IPR008979">
    <property type="entry name" value="Galactose-bd-like_sf"/>
</dbReference>
<dbReference type="EMBL" id="JAAEDM010000003">
    <property type="protein sequence ID" value="MBR0669977.1"/>
    <property type="molecule type" value="Genomic_DNA"/>
</dbReference>
<dbReference type="PROSITE" id="PS50022">
    <property type="entry name" value="FA58C_3"/>
    <property type="match status" value="1"/>
</dbReference>
<evidence type="ECO:0000313" key="3">
    <source>
        <dbReference type="Proteomes" id="UP001138751"/>
    </source>
</evidence>
<dbReference type="InterPro" id="IPR032876">
    <property type="entry name" value="J_dom"/>
</dbReference>
<evidence type="ECO:0000313" key="2">
    <source>
        <dbReference type="EMBL" id="MBR0669977.1"/>
    </source>
</evidence>
<dbReference type="SUPFAM" id="SSF49785">
    <property type="entry name" value="Galactose-binding domain-like"/>
    <property type="match status" value="1"/>
</dbReference>
<dbReference type="RefSeq" id="WP_211860353.1">
    <property type="nucleotide sequence ID" value="NZ_JAAEDM010000003.1"/>
</dbReference>
<organism evidence="2 3">
    <name type="scientific">Neoroseomonas soli</name>
    <dbReference type="NCBI Taxonomy" id="1081025"/>
    <lineage>
        <taxon>Bacteria</taxon>
        <taxon>Pseudomonadati</taxon>
        <taxon>Pseudomonadota</taxon>
        <taxon>Alphaproteobacteria</taxon>
        <taxon>Acetobacterales</taxon>
        <taxon>Acetobacteraceae</taxon>
        <taxon>Neoroseomonas</taxon>
    </lineage>
</organism>
<reference evidence="2" key="1">
    <citation type="submission" date="2020-01" db="EMBL/GenBank/DDBJ databases">
        <authorList>
            <person name="Rat A."/>
        </authorList>
    </citation>
    <scope>NUCLEOTIDE SEQUENCE</scope>
    <source>
        <strain evidence="2">LMG 31231</strain>
    </source>
</reference>
<gene>
    <name evidence="2" type="ORF">GXW76_02215</name>
</gene>
<dbReference type="Proteomes" id="UP001138751">
    <property type="component" value="Unassembled WGS sequence"/>
</dbReference>
<sequence>MAQLAVSGAGAAIGFVVSGFNPLGASIGWALGGAAGALLFPPKGQDTQGPRLSDLTVQTSGYGLPIPMAVCRVKLAGNVIWKTDLRERATTRRQGKGGGGAKTTTYSYYLSWAVGLCEWLIPPTNPQVLRIWLDAQLVYDTTGASEVVQIPGLVWRFHPGSETQLPDPLLAATLGATEAPAHRGLAYIVFDEVPLERFGNRMPNVTVELAGDAARSFPQVATIPPAVPLWPSSPSGRTYIGNWACNVAVDYRRGRIYEGRVRTSTSGGGANEMIRVYDLVTLQTLGEHTLDRILAPLFPLGSNPGPDSTGTGLMHLGVDGFLYITGGSANRVPLFKIDPDAMRGVGVFGNPLGDGFGFGDNGTRLVNPMAITSLSVPRLGARPRNFVVVQGSYSATLTIDADRMEYVWGAGDVAIEPPPVPIGLGISPLTFPVILVPGRTRDDGGVELWYLRASELATPFRIDVARFRYYSGAASLGGGAAMGIFRDDFPAIDVQAEIDPLNVRPLLQAAFWDQSDDTLVITLSGTGGPLSGWGRFSTIKWAPGGGVVWKVVDHVLPAFHDGRGQISRVLGATWGLGGNFLLQTGSGDVLVNQAGHNFKTLFWLDEQQAVLGQVGAGAGVREIAKRYLSRAAANTLTVGQVVAALCQRAGLATGDVNTAALTDSLRGYILPRPTSARDAITPLAGAFQFDAVEQDDVLLFRKRGGTVVASIPYAEMVREDPDASVLQEQRAQDADLPRELTVRFLDVERGFEQNAQSWRRPTSPTPTVGANASAAIDLPIPLTAGEAKAVARRLITGTWRERTRLSCAVGPKHARLVPTDPVTLTTRDGAAIRCRVLSTQFGANWVTRLEAVTEDAASYALTAPAEGGAGWAEPGMPAPYFARLLLPDLALVDDADDLGQAGLREYALIGAYDGQRFRGVVVHRSPDQAGWDALGAVTTPVTWGSVQVAPAVSVSPWIWDEASAVEVQLADGELDSATELEVLNGANRAALVGPDGRAEIIQFRDATDLGAGRYRLTGLLRGRRGTEDLIASRAAGDTFVLLDAARFQFQAQASEVAATRHHRAVTVFETVETAASTVTNATRGRAERPYAPCQVTGSRDGSQNLTIAWIRRTRLGGEWLDGTGTVPLSESSEAYEVDILNGPPPVARTYSADNGTAANAFDGSPSTEWIVGSSGLPRWLRVAFASAQTVRQYGIRARASFASSDSPRTFTFEGWDGAAWVVLDSRAAETGWTNGQLRTFTLAAPASCTEFRLVVAAGSGGGNTGLAEFELYRTVGGPNIAAATYALAVVRTIAVTTPTAAYSAANQTTDFGAAQAEVFVRLQQISALVGRGLPAEATL</sequence>
<dbReference type="Gene3D" id="2.60.120.260">
    <property type="entry name" value="Galactose-binding domain-like"/>
    <property type="match status" value="1"/>
</dbReference>
<accession>A0A9X9WS48</accession>